<keyword evidence="2" id="KW-1185">Reference proteome</keyword>
<organism evidence="1 2">
    <name type="scientific">Deinococcus lacus</name>
    <dbReference type="NCBI Taxonomy" id="392561"/>
    <lineage>
        <taxon>Bacteria</taxon>
        <taxon>Thermotogati</taxon>
        <taxon>Deinococcota</taxon>
        <taxon>Deinococci</taxon>
        <taxon>Deinococcales</taxon>
        <taxon>Deinococcaceae</taxon>
        <taxon>Deinococcus</taxon>
    </lineage>
</organism>
<comment type="caution">
    <text evidence="1">The sequence shown here is derived from an EMBL/GenBank/DDBJ whole genome shotgun (WGS) entry which is preliminary data.</text>
</comment>
<dbReference type="EMBL" id="JBHSWD010000001">
    <property type="protein sequence ID" value="MFC6591513.1"/>
    <property type="molecule type" value="Genomic_DNA"/>
</dbReference>
<sequence>MTVPHSVPLEEDLLALWRRYQSTLPAEFHPALRATLASAIDAARLCADQPGRDAYDVQQAAAEDLPALLSLYAESPRGDSEQRLLLEQLALIEQHMSRIVREHREAQAGALAAQSEYLRSKYGRQDEF</sequence>
<reference evidence="2" key="1">
    <citation type="journal article" date="2019" name="Int. J. Syst. Evol. Microbiol.">
        <title>The Global Catalogue of Microorganisms (GCM) 10K type strain sequencing project: providing services to taxonomists for standard genome sequencing and annotation.</title>
        <authorList>
            <consortium name="The Broad Institute Genomics Platform"/>
            <consortium name="The Broad Institute Genome Sequencing Center for Infectious Disease"/>
            <person name="Wu L."/>
            <person name="Ma J."/>
        </authorList>
    </citation>
    <scope>NUCLEOTIDE SEQUENCE [LARGE SCALE GENOMIC DNA]</scope>
    <source>
        <strain evidence="2">CGMCC 1.15772</strain>
    </source>
</reference>
<evidence type="ECO:0000313" key="1">
    <source>
        <dbReference type="EMBL" id="MFC6591513.1"/>
    </source>
</evidence>
<accession>A0ABW1YC21</accession>
<dbReference type="Proteomes" id="UP001596297">
    <property type="component" value="Unassembled WGS sequence"/>
</dbReference>
<dbReference type="RefSeq" id="WP_380082519.1">
    <property type="nucleotide sequence ID" value="NZ_JBHSWD010000001.1"/>
</dbReference>
<evidence type="ECO:0008006" key="3">
    <source>
        <dbReference type="Google" id="ProtNLM"/>
    </source>
</evidence>
<gene>
    <name evidence="1" type="ORF">ACFP81_05460</name>
</gene>
<evidence type="ECO:0000313" key="2">
    <source>
        <dbReference type="Proteomes" id="UP001596297"/>
    </source>
</evidence>
<name>A0ABW1YC21_9DEIO</name>
<protein>
    <recommendedName>
        <fullName evidence="3">Flagellar protein FliT</fullName>
    </recommendedName>
</protein>
<proteinExistence type="predicted"/>